<feature type="binding site" evidence="5">
    <location>
        <position position="113"/>
    </location>
    <ligand>
        <name>alpha-D-mannose 1-phosphate</name>
        <dbReference type="ChEBI" id="CHEBI:58409"/>
    </ligand>
</feature>
<evidence type="ECO:0000256" key="7">
    <source>
        <dbReference type="RuleBase" id="RU361118"/>
    </source>
</evidence>
<dbReference type="RefSeq" id="XP_056470337.1">
    <property type="nucleotide sequence ID" value="XM_056622921.1"/>
</dbReference>
<comment type="subcellular location">
    <subcellularLocation>
        <location evidence="7">Cytoplasm</location>
    </subcellularLocation>
</comment>
<comment type="catalytic activity">
    <reaction evidence="7">
        <text>alpha-D-mannose 1-phosphate = D-mannose 6-phosphate</text>
        <dbReference type="Rhea" id="RHEA:11140"/>
        <dbReference type="ChEBI" id="CHEBI:58409"/>
        <dbReference type="ChEBI" id="CHEBI:58735"/>
        <dbReference type="EC" id="5.4.2.8"/>
    </reaction>
</comment>
<dbReference type="Gene3D" id="3.30.1240.20">
    <property type="match status" value="1"/>
</dbReference>
<dbReference type="GO" id="GO:0046872">
    <property type="term" value="F:metal ion binding"/>
    <property type="evidence" value="ECO:0007669"/>
    <property type="project" value="UniProtKB-KW"/>
</dbReference>
<name>A0A9W9EQ02_9EURO</name>
<dbReference type="PANTHER" id="PTHR10466:SF0">
    <property type="entry name" value="PHOSPHOMANNOMUTASE"/>
    <property type="match status" value="1"/>
</dbReference>
<dbReference type="OrthoDB" id="10264771at2759"/>
<dbReference type="PANTHER" id="PTHR10466">
    <property type="entry name" value="PHOSPHOMANNOMUTASE"/>
    <property type="match status" value="1"/>
</dbReference>
<dbReference type="GeneID" id="81361900"/>
<feature type="active site" description="Nucleophile" evidence="4">
    <location>
        <position position="23"/>
    </location>
</feature>
<comment type="function">
    <text evidence="7">Involved in the synthesis of the GDP-mannose and dolichol-phosphate-mannose required for a number of critical mannosyl transfer reactions.</text>
</comment>
<dbReference type="InterPro" id="IPR036412">
    <property type="entry name" value="HAD-like_sf"/>
</dbReference>
<feature type="binding site" evidence="6">
    <location>
        <position position="23"/>
    </location>
    <ligand>
        <name>Mg(2+)</name>
        <dbReference type="ChEBI" id="CHEBI:18420"/>
        <label>1</label>
    </ligand>
</feature>
<organism evidence="8 9">
    <name type="scientific">Penicillium argentinense</name>
    <dbReference type="NCBI Taxonomy" id="1131581"/>
    <lineage>
        <taxon>Eukaryota</taxon>
        <taxon>Fungi</taxon>
        <taxon>Dikarya</taxon>
        <taxon>Ascomycota</taxon>
        <taxon>Pezizomycotina</taxon>
        <taxon>Eurotiomycetes</taxon>
        <taxon>Eurotiomycetidae</taxon>
        <taxon>Eurotiales</taxon>
        <taxon>Aspergillaceae</taxon>
        <taxon>Penicillium</taxon>
    </lineage>
</organism>
<dbReference type="GO" id="GO:0006013">
    <property type="term" value="P:mannose metabolic process"/>
    <property type="evidence" value="ECO:0007669"/>
    <property type="project" value="TreeGrafter"/>
</dbReference>
<dbReference type="Proteomes" id="UP001149074">
    <property type="component" value="Unassembled WGS sequence"/>
</dbReference>
<reference evidence="8" key="1">
    <citation type="submission" date="2022-11" db="EMBL/GenBank/DDBJ databases">
        <authorList>
            <person name="Petersen C."/>
        </authorList>
    </citation>
    <scope>NUCLEOTIDE SEQUENCE</scope>
    <source>
        <strain evidence="8">IBT 30761</strain>
    </source>
</reference>
<evidence type="ECO:0000256" key="4">
    <source>
        <dbReference type="PIRSR" id="PIRSR605002-1"/>
    </source>
</evidence>
<sequence length="260" mass="29020">MATAAGVYSSLENRPLNTIYLFDVDETLAKARRTVQPEMLEFFLVFATNALSDTFVIPSRLSDLSPPFLTHFQLGGSNIVEQHEQQGSSTTDVTTLFDFCFPEKVRGTFVEFRNGMINVSPIGRNASVKERNNYGAYAYHPIVLGEEHHSLTSHFRYDKAHNIGKDFVEALKNAAQNSFSIGGQISFDVLPTGWDMTYCLQHVAAEKDISGVECKSIPFFGDKCSVGGSDYEIYEDARTIGHTAFDPDDTMKQLNKIFDL</sequence>
<dbReference type="Pfam" id="PF03332">
    <property type="entry name" value="PMM"/>
    <property type="match status" value="2"/>
</dbReference>
<comment type="subunit">
    <text evidence="7">Homodimer.</text>
</comment>
<feature type="binding site" evidence="5">
    <location>
        <position position="186"/>
    </location>
    <ligand>
        <name>alpha-D-mannose 1-phosphate</name>
        <dbReference type="ChEBI" id="CHEBI:58409"/>
    </ligand>
</feature>
<dbReference type="Gene3D" id="3.40.50.1000">
    <property type="entry name" value="HAD superfamily/HAD-like"/>
    <property type="match status" value="1"/>
</dbReference>
<feature type="binding site" evidence="6">
    <location>
        <position position="236"/>
    </location>
    <ligand>
        <name>Mg(2+)</name>
        <dbReference type="ChEBI" id="CHEBI:18420"/>
        <label>1</label>
    </ligand>
</feature>
<dbReference type="EMBL" id="JAPQKI010000010">
    <property type="protein sequence ID" value="KAJ5085659.1"/>
    <property type="molecule type" value="Genomic_DNA"/>
</dbReference>
<gene>
    <name evidence="8" type="ORF">N7532_010430</name>
</gene>
<dbReference type="GO" id="GO:0005829">
    <property type="term" value="C:cytosol"/>
    <property type="evidence" value="ECO:0007669"/>
    <property type="project" value="TreeGrafter"/>
</dbReference>
<accession>A0A9W9EQ02</accession>
<dbReference type="InterPro" id="IPR023214">
    <property type="entry name" value="HAD_sf"/>
</dbReference>
<feature type="binding site" evidence="6">
    <location>
        <position position="25"/>
    </location>
    <ligand>
        <name>Mg(2+)</name>
        <dbReference type="ChEBI" id="CHEBI:18420"/>
        <label>1</label>
    </ligand>
</feature>
<dbReference type="GO" id="GO:0009298">
    <property type="term" value="P:GDP-mannose biosynthetic process"/>
    <property type="evidence" value="ECO:0007669"/>
    <property type="project" value="InterPro"/>
</dbReference>
<feature type="binding site" evidence="5">
    <location>
        <position position="131"/>
    </location>
    <ligand>
        <name>alpha-D-mannose 1-phosphate</name>
        <dbReference type="ChEBI" id="CHEBI:58409"/>
    </ligand>
</feature>
<proteinExistence type="inferred from homology"/>
<evidence type="ECO:0000256" key="3">
    <source>
        <dbReference type="ARBA" id="ARBA00022842"/>
    </source>
</evidence>
<comment type="similarity">
    <text evidence="7">Belongs to the eukaryotic PMM family.</text>
</comment>
<protein>
    <recommendedName>
        <fullName evidence="7">Phosphomannomutase</fullName>
        <ecNumber evidence="7">5.4.2.8</ecNumber>
    </recommendedName>
</protein>
<keyword evidence="1 7" id="KW-0963">Cytoplasm</keyword>
<dbReference type="GO" id="GO:0006487">
    <property type="term" value="P:protein N-linked glycosylation"/>
    <property type="evidence" value="ECO:0007669"/>
    <property type="project" value="TreeGrafter"/>
</dbReference>
<dbReference type="AlphaFoldDB" id="A0A9W9EQ02"/>
<keyword evidence="3 6" id="KW-0460">Magnesium</keyword>
<dbReference type="InterPro" id="IPR043169">
    <property type="entry name" value="PMM_cap"/>
</dbReference>
<feature type="active site" description="Proton donor/acceptor" evidence="4">
    <location>
        <position position="25"/>
    </location>
</feature>
<evidence type="ECO:0000256" key="5">
    <source>
        <dbReference type="PIRSR" id="PIRSR605002-2"/>
    </source>
</evidence>
<evidence type="ECO:0000256" key="6">
    <source>
        <dbReference type="PIRSR" id="PIRSR605002-3"/>
    </source>
</evidence>
<feature type="binding site" evidence="5">
    <location>
        <position position="188"/>
    </location>
    <ligand>
        <name>alpha-D-mannose 1-phosphate</name>
        <dbReference type="ChEBI" id="CHEBI:58409"/>
    </ligand>
</feature>
<feature type="binding site" evidence="6">
    <location>
        <position position="222"/>
    </location>
    <ligand>
        <name>Mg(2+)</name>
        <dbReference type="ChEBI" id="CHEBI:18420"/>
        <label>1</label>
    </ligand>
</feature>
<evidence type="ECO:0000256" key="2">
    <source>
        <dbReference type="ARBA" id="ARBA00022723"/>
    </source>
</evidence>
<feature type="binding site" evidence="5">
    <location>
        <position position="32"/>
    </location>
    <ligand>
        <name>alpha-D-mannose 1-phosphate</name>
        <dbReference type="ChEBI" id="CHEBI:58409"/>
    </ligand>
</feature>
<feature type="binding site" evidence="6">
    <location>
        <position position="239"/>
    </location>
    <ligand>
        <name>Mg(2+)</name>
        <dbReference type="ChEBI" id="CHEBI:18420"/>
        <label>1</label>
    </ligand>
</feature>
<evidence type="ECO:0000256" key="1">
    <source>
        <dbReference type="ARBA" id="ARBA00022490"/>
    </source>
</evidence>
<comment type="cofactor">
    <cofactor evidence="6">
        <name>Mg(2+)</name>
        <dbReference type="ChEBI" id="CHEBI:18420"/>
    </cofactor>
</comment>
<comment type="caution">
    <text evidence="8">The sequence shown here is derived from an EMBL/GenBank/DDBJ whole genome shotgun (WGS) entry which is preliminary data.</text>
</comment>
<dbReference type="GO" id="GO:0004615">
    <property type="term" value="F:phosphomannomutase activity"/>
    <property type="evidence" value="ECO:0007669"/>
    <property type="project" value="UniProtKB-EC"/>
</dbReference>
<evidence type="ECO:0000313" key="9">
    <source>
        <dbReference type="Proteomes" id="UP001149074"/>
    </source>
</evidence>
<keyword evidence="7" id="KW-0413">Isomerase</keyword>
<dbReference type="SUPFAM" id="SSF56784">
    <property type="entry name" value="HAD-like"/>
    <property type="match status" value="1"/>
</dbReference>
<feature type="binding site" evidence="5">
    <location>
        <position position="124"/>
    </location>
    <ligand>
        <name>alpha-D-mannose 1-phosphate</name>
        <dbReference type="ChEBI" id="CHEBI:58409"/>
    </ligand>
</feature>
<reference evidence="8" key="2">
    <citation type="journal article" date="2023" name="IMA Fungus">
        <title>Comparative genomic study of the Penicillium genus elucidates a diverse pangenome and 15 lateral gene transfer events.</title>
        <authorList>
            <person name="Petersen C."/>
            <person name="Sorensen T."/>
            <person name="Nielsen M.R."/>
            <person name="Sondergaard T.E."/>
            <person name="Sorensen J.L."/>
            <person name="Fitzpatrick D.A."/>
            <person name="Frisvad J.C."/>
            <person name="Nielsen K.L."/>
        </authorList>
    </citation>
    <scope>NUCLEOTIDE SEQUENCE</scope>
    <source>
        <strain evidence="8">IBT 30761</strain>
    </source>
</reference>
<dbReference type="InterPro" id="IPR005002">
    <property type="entry name" value="PMM"/>
</dbReference>
<keyword evidence="2 6" id="KW-0479">Metal-binding</keyword>
<feature type="binding site" evidence="6">
    <location>
        <position position="234"/>
    </location>
    <ligand>
        <name>Mg(2+)</name>
        <dbReference type="ChEBI" id="CHEBI:18420"/>
        <label>1</label>
    </ligand>
</feature>
<keyword evidence="9" id="KW-1185">Reference proteome</keyword>
<dbReference type="EC" id="5.4.2.8" evidence="7"/>
<comment type="pathway">
    <text evidence="7">Nucleotide-sugar biosynthesis; GDP-alpha-D-mannose biosynthesis; alpha-D-mannose 1-phosphate from D-fructose 6-phosphate: step 2/2.</text>
</comment>
<evidence type="ECO:0000313" key="8">
    <source>
        <dbReference type="EMBL" id="KAJ5085659.1"/>
    </source>
</evidence>